<feature type="domain" description="SnoaL-like" evidence="1">
    <location>
        <begin position="18"/>
        <end position="117"/>
    </location>
</feature>
<dbReference type="InterPro" id="IPR037401">
    <property type="entry name" value="SnoaL-like"/>
</dbReference>
<dbReference type="Proteomes" id="UP000241405">
    <property type="component" value="Unassembled WGS sequence"/>
</dbReference>
<organism evidence="3 5">
    <name type="scientific">Photobacterium phosphoreum</name>
    <dbReference type="NCBI Taxonomy" id="659"/>
    <lineage>
        <taxon>Bacteria</taxon>
        <taxon>Pseudomonadati</taxon>
        <taxon>Pseudomonadota</taxon>
        <taxon>Gammaproteobacteria</taxon>
        <taxon>Vibrionales</taxon>
        <taxon>Vibrionaceae</taxon>
        <taxon>Photobacterium</taxon>
    </lineage>
</organism>
<dbReference type="AlphaFoldDB" id="A0A2T3JTW8"/>
<dbReference type="Gene3D" id="3.10.450.50">
    <property type="match status" value="1"/>
</dbReference>
<sequence length="147" mass="16985">MITTNNTVINTFIEVYCQLNKDNLSLINNVYHSDIVFEDPAHKVVGIEALQGYFKALYCNINDCHFTIHQAVVEDNHAFLQWTMTFSHPKLQQGKQRTLDGCTQLTIDIEQQRIIYHRDFFDLGAMLYEGLPVLGRVIKLIKVRLGQ</sequence>
<evidence type="ECO:0000313" key="4">
    <source>
        <dbReference type="Proteomes" id="UP000241405"/>
    </source>
</evidence>
<comment type="caution">
    <text evidence="3">The sequence shown here is derived from an EMBL/GenBank/DDBJ whole genome shotgun (WGS) entry which is preliminary data.</text>
</comment>
<dbReference type="SUPFAM" id="SSF54427">
    <property type="entry name" value="NTF2-like"/>
    <property type="match status" value="1"/>
</dbReference>
<accession>A0A2T3JTW8</accession>
<gene>
    <name evidence="3" type="ORF">C9J18_08735</name>
    <name evidence="2" type="ORF">CTM96_07675</name>
</gene>
<evidence type="ECO:0000313" key="5">
    <source>
        <dbReference type="Proteomes" id="UP000241618"/>
    </source>
</evidence>
<keyword evidence="4" id="KW-1185">Reference proteome</keyword>
<dbReference type="RefSeq" id="WP_107189691.1">
    <property type="nucleotide sequence ID" value="NZ_PYMN01000007.1"/>
</dbReference>
<dbReference type="EMBL" id="PYMP01000006">
    <property type="protein sequence ID" value="PSU52624.1"/>
    <property type="molecule type" value="Genomic_DNA"/>
</dbReference>
<evidence type="ECO:0000313" key="2">
    <source>
        <dbReference type="EMBL" id="PSU25980.1"/>
    </source>
</evidence>
<dbReference type="InterPro" id="IPR032710">
    <property type="entry name" value="NTF2-like_dom_sf"/>
</dbReference>
<reference evidence="4 5" key="1">
    <citation type="submission" date="2018-03" db="EMBL/GenBank/DDBJ databases">
        <title>Whole genome sequencing of Histamine producing bacteria.</title>
        <authorList>
            <person name="Butler K."/>
        </authorList>
    </citation>
    <scope>NUCLEOTIDE SEQUENCE [LARGE SCALE GENOMIC DNA]</scope>
    <source>
        <strain evidence="3 5">FS-6.1</strain>
        <strain evidence="2 4">FS-6.2</strain>
    </source>
</reference>
<evidence type="ECO:0000313" key="3">
    <source>
        <dbReference type="EMBL" id="PSU52624.1"/>
    </source>
</evidence>
<evidence type="ECO:0000259" key="1">
    <source>
        <dbReference type="Pfam" id="PF12680"/>
    </source>
</evidence>
<name>A0A2T3JTW8_PHOPO</name>
<dbReference type="STRING" id="659.AYY26_00315"/>
<proteinExistence type="predicted"/>
<dbReference type="Proteomes" id="UP000241618">
    <property type="component" value="Unassembled WGS sequence"/>
</dbReference>
<dbReference type="Pfam" id="PF12680">
    <property type="entry name" value="SnoaL_2"/>
    <property type="match status" value="1"/>
</dbReference>
<protein>
    <submittedName>
        <fullName evidence="3">Transcriptional regulator</fullName>
    </submittedName>
</protein>
<dbReference type="EMBL" id="PYMO01000005">
    <property type="protein sequence ID" value="PSU25980.1"/>
    <property type="molecule type" value="Genomic_DNA"/>
</dbReference>